<accession>A0ABW3JKV7</accession>
<sequence length="46" mass="5162">MRELVDFSATELDNNIEVLKKEGLLQRKGTKGGVWIVHVINPKVGE</sequence>
<reference evidence="2" key="1">
    <citation type="journal article" date="2019" name="Int. J. Syst. Evol. Microbiol.">
        <title>The Global Catalogue of Microorganisms (GCM) 10K type strain sequencing project: providing services to taxonomists for standard genome sequencing and annotation.</title>
        <authorList>
            <consortium name="The Broad Institute Genomics Platform"/>
            <consortium name="The Broad Institute Genome Sequencing Center for Infectious Disease"/>
            <person name="Wu L."/>
            <person name="Ma J."/>
        </authorList>
    </citation>
    <scope>NUCLEOTIDE SEQUENCE [LARGE SCALE GENOMIC DNA]</scope>
    <source>
        <strain evidence="2">CCUG 62414</strain>
    </source>
</reference>
<evidence type="ECO:0000313" key="1">
    <source>
        <dbReference type="EMBL" id="MFD0991148.1"/>
    </source>
</evidence>
<proteinExistence type="predicted"/>
<gene>
    <name evidence="1" type="ORF">ACFQ1R_13655</name>
</gene>
<organism evidence="1 2">
    <name type="scientific">Mariniflexile jejuense</name>
    <dbReference type="NCBI Taxonomy" id="1173582"/>
    <lineage>
        <taxon>Bacteria</taxon>
        <taxon>Pseudomonadati</taxon>
        <taxon>Bacteroidota</taxon>
        <taxon>Flavobacteriia</taxon>
        <taxon>Flavobacteriales</taxon>
        <taxon>Flavobacteriaceae</taxon>
        <taxon>Mariniflexile</taxon>
    </lineage>
</organism>
<dbReference type="Proteomes" id="UP001597061">
    <property type="component" value="Unassembled WGS sequence"/>
</dbReference>
<name>A0ABW3JKV7_9FLAO</name>
<evidence type="ECO:0000313" key="2">
    <source>
        <dbReference type="Proteomes" id="UP001597061"/>
    </source>
</evidence>
<keyword evidence="2" id="KW-1185">Reference proteome</keyword>
<dbReference type="RefSeq" id="WP_379926828.1">
    <property type="nucleotide sequence ID" value="NZ_JBHTJI010000042.1"/>
</dbReference>
<dbReference type="EMBL" id="JBHTJI010000042">
    <property type="protein sequence ID" value="MFD0991148.1"/>
    <property type="molecule type" value="Genomic_DNA"/>
</dbReference>
<protein>
    <submittedName>
        <fullName evidence="1">Uncharacterized protein</fullName>
    </submittedName>
</protein>
<comment type="caution">
    <text evidence="1">The sequence shown here is derived from an EMBL/GenBank/DDBJ whole genome shotgun (WGS) entry which is preliminary data.</text>
</comment>